<dbReference type="OrthoDB" id="3647at2759"/>
<sequence>MSTQYDTIQAPYDYIRKKSIAFIEHENVQTIVAPLINNARVLDLACGSGFYTYDFLKWGASAVVGVDISPVMIEEARRRGSAVASSPSSTNGTIDFILADCAKPTRYAGAPFDLVFGAWLLNYAPDRTGLVDMFRNISLNLKDGGHFVSVTVPPAEDPTASVNAEFNARPPPEGSGGLVYHLLQDVEDGIYFHVHGKTEVGNVDFNCYHLRKDVYEAAAREAGMTGELKWDVTSVPERYLRGGGPGAASIEELKSYQEVPNYGLLVVAK</sequence>
<dbReference type="EMBL" id="JAACFV010000027">
    <property type="protein sequence ID" value="KAF7510756.1"/>
    <property type="molecule type" value="Genomic_DNA"/>
</dbReference>
<dbReference type="InterPro" id="IPR029063">
    <property type="entry name" value="SAM-dependent_MTases_sf"/>
</dbReference>
<dbReference type="Pfam" id="PF13649">
    <property type="entry name" value="Methyltransf_25"/>
    <property type="match status" value="1"/>
</dbReference>
<organism evidence="4 5">
    <name type="scientific">Endocarpon pusillum</name>
    <dbReference type="NCBI Taxonomy" id="364733"/>
    <lineage>
        <taxon>Eukaryota</taxon>
        <taxon>Fungi</taxon>
        <taxon>Dikarya</taxon>
        <taxon>Ascomycota</taxon>
        <taxon>Pezizomycotina</taxon>
        <taxon>Eurotiomycetes</taxon>
        <taxon>Chaetothyriomycetidae</taxon>
        <taxon>Verrucariales</taxon>
        <taxon>Verrucariaceae</taxon>
        <taxon>Endocarpon</taxon>
    </lineage>
</organism>
<reference evidence="4" key="1">
    <citation type="submission" date="2020-02" db="EMBL/GenBank/DDBJ databases">
        <authorList>
            <person name="Palmer J.M."/>
        </authorList>
    </citation>
    <scope>NUCLEOTIDE SEQUENCE</scope>
    <source>
        <strain evidence="4">EPUS1.4</strain>
        <tissue evidence="4">Thallus</tissue>
    </source>
</reference>
<dbReference type="GO" id="GO:0008168">
    <property type="term" value="F:methyltransferase activity"/>
    <property type="evidence" value="ECO:0007669"/>
    <property type="project" value="UniProtKB-KW"/>
</dbReference>
<evidence type="ECO:0000313" key="5">
    <source>
        <dbReference type="Proteomes" id="UP000606974"/>
    </source>
</evidence>
<dbReference type="AlphaFoldDB" id="A0A8H7APL6"/>
<dbReference type="Gene3D" id="3.40.50.150">
    <property type="entry name" value="Vaccinia Virus protein VP39"/>
    <property type="match status" value="1"/>
</dbReference>
<name>A0A8H7APL6_9EURO</name>
<protein>
    <recommendedName>
        <fullName evidence="3">Methyltransferase domain-containing protein</fullName>
    </recommendedName>
</protein>
<proteinExistence type="predicted"/>
<dbReference type="GO" id="GO:0032259">
    <property type="term" value="P:methylation"/>
    <property type="evidence" value="ECO:0007669"/>
    <property type="project" value="UniProtKB-KW"/>
</dbReference>
<dbReference type="SUPFAM" id="SSF53335">
    <property type="entry name" value="S-adenosyl-L-methionine-dependent methyltransferases"/>
    <property type="match status" value="1"/>
</dbReference>
<dbReference type="InterPro" id="IPR041698">
    <property type="entry name" value="Methyltransf_25"/>
</dbReference>
<accession>A0A8H7APL6</accession>
<dbReference type="PANTHER" id="PTHR43861:SF1">
    <property type="entry name" value="TRANS-ACONITATE 2-METHYLTRANSFERASE"/>
    <property type="match status" value="1"/>
</dbReference>
<dbReference type="CDD" id="cd02440">
    <property type="entry name" value="AdoMet_MTases"/>
    <property type="match status" value="1"/>
</dbReference>
<evidence type="ECO:0000259" key="3">
    <source>
        <dbReference type="Pfam" id="PF13649"/>
    </source>
</evidence>
<evidence type="ECO:0000313" key="4">
    <source>
        <dbReference type="EMBL" id="KAF7510756.1"/>
    </source>
</evidence>
<dbReference type="Proteomes" id="UP000606974">
    <property type="component" value="Unassembled WGS sequence"/>
</dbReference>
<evidence type="ECO:0000256" key="2">
    <source>
        <dbReference type="ARBA" id="ARBA00022679"/>
    </source>
</evidence>
<keyword evidence="5" id="KW-1185">Reference proteome</keyword>
<gene>
    <name evidence="4" type="ORF">GJ744_006122</name>
</gene>
<comment type="caution">
    <text evidence="4">The sequence shown here is derived from an EMBL/GenBank/DDBJ whole genome shotgun (WGS) entry which is preliminary data.</text>
</comment>
<dbReference type="PANTHER" id="PTHR43861">
    <property type="entry name" value="TRANS-ACONITATE 2-METHYLTRANSFERASE-RELATED"/>
    <property type="match status" value="1"/>
</dbReference>
<keyword evidence="2" id="KW-0808">Transferase</keyword>
<keyword evidence="1" id="KW-0489">Methyltransferase</keyword>
<feature type="domain" description="Methyltransferase" evidence="3">
    <location>
        <begin position="41"/>
        <end position="145"/>
    </location>
</feature>
<evidence type="ECO:0000256" key="1">
    <source>
        <dbReference type="ARBA" id="ARBA00022603"/>
    </source>
</evidence>